<dbReference type="AlphaFoldDB" id="R9GWX3"/>
<reference evidence="1 2" key="1">
    <citation type="journal article" date="2013" name="Genome Announc.">
        <title>Draft Genome Sequence of Arcticibacter svalbardensis Strain MN12-7T, a Member of the Family Sphingobacteriaceae Isolated from an Arctic Soil Sample.</title>
        <authorList>
            <person name="Shivaji S."/>
            <person name="Ara S."/>
            <person name="Prasad S."/>
            <person name="Manasa B.P."/>
            <person name="Begum Z."/>
            <person name="Singh A."/>
            <person name="Kumar Pinnaka A."/>
        </authorList>
    </citation>
    <scope>NUCLEOTIDE SEQUENCE [LARGE SCALE GENOMIC DNA]</scope>
    <source>
        <strain evidence="1 2">MN12-7</strain>
    </source>
</reference>
<dbReference type="Proteomes" id="UP000014174">
    <property type="component" value="Unassembled WGS sequence"/>
</dbReference>
<accession>R9GWX3</accession>
<evidence type="ECO:0000313" key="1">
    <source>
        <dbReference type="EMBL" id="EOR96312.1"/>
    </source>
</evidence>
<evidence type="ECO:0008006" key="3">
    <source>
        <dbReference type="Google" id="ProtNLM"/>
    </source>
</evidence>
<comment type="caution">
    <text evidence="1">The sequence shown here is derived from an EMBL/GenBank/DDBJ whole genome shotgun (WGS) entry which is preliminary data.</text>
</comment>
<dbReference type="SUPFAM" id="SSF82771">
    <property type="entry name" value="GIY-YIG endonuclease"/>
    <property type="match status" value="1"/>
</dbReference>
<gene>
    <name evidence="1" type="ORF">ADIARSV_0547</name>
</gene>
<proteinExistence type="predicted"/>
<protein>
    <recommendedName>
        <fullName evidence="3">GIY-YIG domain-containing protein</fullName>
    </recommendedName>
</protein>
<dbReference type="InterPro" id="IPR035901">
    <property type="entry name" value="GIY-YIG_endonuc_sf"/>
</dbReference>
<keyword evidence="2" id="KW-1185">Reference proteome</keyword>
<name>R9GWX3_9SPHI</name>
<dbReference type="EMBL" id="AQPN01000020">
    <property type="protein sequence ID" value="EOR96312.1"/>
    <property type="molecule type" value="Genomic_DNA"/>
</dbReference>
<sequence>MNLYNELIQSKIHPIPQIGKIDRTTNHGVYIIYGPNDDVLHVGMARSGIGGLNQRLNDHLLNKSSFYRGYLGKKNISLRQNHKFRYLEIEDLRTRALVESLTAGLLCPAHFGIEK</sequence>
<dbReference type="eggNOG" id="ENOG502ZHPM">
    <property type="taxonomic scope" value="Bacteria"/>
</dbReference>
<organism evidence="1 2">
    <name type="scientific">Arcticibacter svalbardensis MN12-7</name>
    <dbReference type="NCBI Taxonomy" id="1150600"/>
    <lineage>
        <taxon>Bacteria</taxon>
        <taxon>Pseudomonadati</taxon>
        <taxon>Bacteroidota</taxon>
        <taxon>Sphingobacteriia</taxon>
        <taxon>Sphingobacteriales</taxon>
        <taxon>Sphingobacteriaceae</taxon>
        <taxon>Arcticibacter</taxon>
    </lineage>
</organism>
<evidence type="ECO:0000313" key="2">
    <source>
        <dbReference type="Proteomes" id="UP000014174"/>
    </source>
</evidence>
<dbReference type="STRING" id="1150600.ADIARSV_0547"/>